<feature type="domain" description="Lon N-terminal" evidence="1">
    <location>
        <begin position="1"/>
        <end position="182"/>
    </location>
</feature>
<dbReference type="AlphaFoldDB" id="A0A2P8D3S8"/>
<accession>A0A2P8D3S8</accession>
<dbReference type="PANTHER" id="PTHR46732">
    <property type="entry name" value="ATP-DEPENDENT PROTEASE LA (LON) DOMAIN PROTEIN"/>
    <property type="match status" value="1"/>
</dbReference>
<dbReference type="InterPro" id="IPR003111">
    <property type="entry name" value="Lon_prtase_N"/>
</dbReference>
<dbReference type="EMBL" id="PYGA01000019">
    <property type="protein sequence ID" value="PSK91864.1"/>
    <property type="molecule type" value="Genomic_DNA"/>
</dbReference>
<sequence>MPLHVFEDRYRSLIADLLDLPADEPRRFGVLCIEIGHEVGEMSAHQLCDVGCVAEMRTVRKHEDGRFDLLVEGVSRFRVEEYLDDGSPYLRAAITPMPDEVGADADAYAERAGRLFTVYRDRLQRHGIPIDSQDDFPAEPLPLSYALSAALLTDRHDKQELLESDHAAARLERAGELLRRENRLLSTLPLLPAGQFMQHDVNLN</sequence>
<organism evidence="2 3">
    <name type="scientific">Murinocardiopsis flavida</name>
    <dbReference type="NCBI Taxonomy" id="645275"/>
    <lineage>
        <taxon>Bacteria</taxon>
        <taxon>Bacillati</taxon>
        <taxon>Actinomycetota</taxon>
        <taxon>Actinomycetes</taxon>
        <taxon>Streptosporangiales</taxon>
        <taxon>Nocardiopsidaceae</taxon>
        <taxon>Murinocardiopsis</taxon>
    </lineage>
</organism>
<name>A0A2P8D3S8_9ACTN</name>
<evidence type="ECO:0000313" key="3">
    <source>
        <dbReference type="Proteomes" id="UP000240542"/>
    </source>
</evidence>
<dbReference type="Gene3D" id="1.20.58.1480">
    <property type="match status" value="1"/>
</dbReference>
<dbReference type="PROSITE" id="PS51787">
    <property type="entry name" value="LON_N"/>
    <property type="match status" value="1"/>
</dbReference>
<dbReference type="Proteomes" id="UP000240542">
    <property type="component" value="Unassembled WGS sequence"/>
</dbReference>
<dbReference type="Gene3D" id="2.30.130.40">
    <property type="entry name" value="LON domain-like"/>
    <property type="match status" value="1"/>
</dbReference>
<comment type="caution">
    <text evidence="2">The sequence shown here is derived from an EMBL/GenBank/DDBJ whole genome shotgun (WGS) entry which is preliminary data.</text>
</comment>
<proteinExistence type="predicted"/>
<gene>
    <name evidence="2" type="ORF">CLV63_119145</name>
</gene>
<dbReference type="PANTHER" id="PTHR46732:SF8">
    <property type="entry name" value="ATP-DEPENDENT PROTEASE LA (LON) DOMAIN PROTEIN"/>
    <property type="match status" value="1"/>
</dbReference>
<dbReference type="Pfam" id="PF02190">
    <property type="entry name" value="LON_substr_bdg"/>
    <property type="match status" value="1"/>
</dbReference>
<dbReference type="SMART" id="SM00464">
    <property type="entry name" value="LON"/>
    <property type="match status" value="1"/>
</dbReference>
<evidence type="ECO:0000313" key="2">
    <source>
        <dbReference type="EMBL" id="PSK91864.1"/>
    </source>
</evidence>
<evidence type="ECO:0000259" key="1">
    <source>
        <dbReference type="PROSITE" id="PS51787"/>
    </source>
</evidence>
<keyword evidence="3" id="KW-1185">Reference proteome</keyword>
<dbReference type="SUPFAM" id="SSF88697">
    <property type="entry name" value="PUA domain-like"/>
    <property type="match status" value="1"/>
</dbReference>
<dbReference type="InterPro" id="IPR015947">
    <property type="entry name" value="PUA-like_sf"/>
</dbReference>
<dbReference type="InterPro" id="IPR046336">
    <property type="entry name" value="Lon_prtase_N_sf"/>
</dbReference>
<reference evidence="2 3" key="1">
    <citation type="submission" date="2018-03" db="EMBL/GenBank/DDBJ databases">
        <title>Genomic Encyclopedia of Archaeal and Bacterial Type Strains, Phase II (KMG-II): from individual species to whole genera.</title>
        <authorList>
            <person name="Goeker M."/>
        </authorList>
    </citation>
    <scope>NUCLEOTIDE SEQUENCE [LARGE SCALE GENOMIC DNA]</scope>
    <source>
        <strain evidence="2 3">DSM 45312</strain>
    </source>
</reference>
<protein>
    <recommendedName>
        <fullName evidence="1">Lon N-terminal domain-containing protein</fullName>
    </recommendedName>
</protein>